<dbReference type="EMBL" id="GBRH01181707">
    <property type="protein sequence ID" value="JAE16189.1"/>
    <property type="molecule type" value="Transcribed_RNA"/>
</dbReference>
<dbReference type="AlphaFoldDB" id="A0A0A9FYC0"/>
<organism evidence="1">
    <name type="scientific">Arundo donax</name>
    <name type="common">Giant reed</name>
    <name type="synonym">Donax arundinaceus</name>
    <dbReference type="NCBI Taxonomy" id="35708"/>
    <lineage>
        <taxon>Eukaryota</taxon>
        <taxon>Viridiplantae</taxon>
        <taxon>Streptophyta</taxon>
        <taxon>Embryophyta</taxon>
        <taxon>Tracheophyta</taxon>
        <taxon>Spermatophyta</taxon>
        <taxon>Magnoliopsida</taxon>
        <taxon>Liliopsida</taxon>
        <taxon>Poales</taxon>
        <taxon>Poaceae</taxon>
        <taxon>PACMAD clade</taxon>
        <taxon>Arundinoideae</taxon>
        <taxon>Arundineae</taxon>
        <taxon>Arundo</taxon>
    </lineage>
</organism>
<reference evidence="1" key="1">
    <citation type="submission" date="2014-09" db="EMBL/GenBank/DDBJ databases">
        <authorList>
            <person name="Magalhaes I.L.F."/>
            <person name="Oliveira U."/>
            <person name="Santos F.R."/>
            <person name="Vidigal T.H.D.A."/>
            <person name="Brescovit A.D."/>
            <person name="Santos A.J."/>
        </authorList>
    </citation>
    <scope>NUCLEOTIDE SEQUENCE</scope>
    <source>
        <tissue evidence="1">Shoot tissue taken approximately 20 cm above the soil surface</tissue>
    </source>
</reference>
<accession>A0A0A9FYC0</accession>
<reference evidence="1" key="2">
    <citation type="journal article" date="2015" name="Data Brief">
        <title>Shoot transcriptome of the giant reed, Arundo donax.</title>
        <authorList>
            <person name="Barrero R.A."/>
            <person name="Guerrero F.D."/>
            <person name="Moolhuijzen P."/>
            <person name="Goolsby J.A."/>
            <person name="Tidwell J."/>
            <person name="Bellgard S.E."/>
            <person name="Bellgard M.I."/>
        </authorList>
    </citation>
    <scope>NUCLEOTIDE SEQUENCE</scope>
    <source>
        <tissue evidence="1">Shoot tissue taken approximately 20 cm above the soil surface</tissue>
    </source>
</reference>
<proteinExistence type="predicted"/>
<evidence type="ECO:0000313" key="1">
    <source>
        <dbReference type="EMBL" id="JAE16189.1"/>
    </source>
</evidence>
<sequence>MKKIFQYPLIQVVTICVISTV</sequence>
<name>A0A0A9FYC0_ARUDO</name>
<protein>
    <submittedName>
        <fullName evidence="1">Uncharacterized protein</fullName>
    </submittedName>
</protein>